<keyword evidence="6" id="KW-1133">Transmembrane helix</keyword>
<feature type="transmembrane region" description="Helical" evidence="6">
    <location>
        <begin position="7"/>
        <end position="27"/>
    </location>
</feature>
<dbReference type="RefSeq" id="WP_083696964.1">
    <property type="nucleotide sequence ID" value="NZ_JARMMH010000011.1"/>
</dbReference>
<dbReference type="NCBIfam" id="TIGR03651">
    <property type="entry name" value="circ_ocin_uber"/>
    <property type="match status" value="1"/>
</dbReference>
<evidence type="ECO:0000256" key="4">
    <source>
        <dbReference type="ARBA" id="ARBA00023022"/>
    </source>
</evidence>
<feature type="transmembrane region" description="Helical" evidence="6">
    <location>
        <begin position="77"/>
        <end position="99"/>
    </location>
</feature>
<name>A0A5M8RTX9_9BACI</name>
<keyword evidence="4" id="KW-0044">Antibiotic</keyword>
<keyword evidence="2" id="KW-0964">Secreted</keyword>
<dbReference type="GO" id="GO:0031640">
    <property type="term" value="P:killing of cells of another organism"/>
    <property type="evidence" value="ECO:0007669"/>
    <property type="project" value="UniProtKB-KW"/>
</dbReference>
<evidence type="ECO:0000313" key="7">
    <source>
        <dbReference type="EMBL" id="KAA6450693.1"/>
    </source>
</evidence>
<evidence type="ECO:0000256" key="5">
    <source>
        <dbReference type="ARBA" id="ARBA00023048"/>
    </source>
</evidence>
<keyword evidence="6" id="KW-0472">Membrane</keyword>
<proteinExistence type="predicted"/>
<keyword evidence="6" id="KW-0812">Transmembrane</keyword>
<accession>A0A5M8RTX9</accession>
<dbReference type="EMBL" id="QSND01000002">
    <property type="protein sequence ID" value="KAA6450693.1"/>
    <property type="molecule type" value="Genomic_DNA"/>
</dbReference>
<evidence type="ECO:0000256" key="1">
    <source>
        <dbReference type="ARBA" id="ARBA00004613"/>
    </source>
</evidence>
<dbReference type="OrthoDB" id="9928360at2"/>
<organism evidence="7 8">
    <name type="scientific">Bacillus swezeyi</name>
    <dbReference type="NCBI Taxonomy" id="1925020"/>
    <lineage>
        <taxon>Bacteria</taxon>
        <taxon>Bacillati</taxon>
        <taxon>Bacillota</taxon>
        <taxon>Bacilli</taxon>
        <taxon>Bacillales</taxon>
        <taxon>Bacillaceae</taxon>
        <taxon>Bacillus</taxon>
    </lineage>
</organism>
<dbReference type="STRING" id="1925020.BTA30_09890"/>
<dbReference type="GO" id="GO:0042742">
    <property type="term" value="P:defense response to bacterium"/>
    <property type="evidence" value="ECO:0007669"/>
    <property type="project" value="UniProtKB-KW"/>
</dbReference>
<evidence type="ECO:0000313" key="8">
    <source>
        <dbReference type="Proteomes" id="UP000324326"/>
    </source>
</evidence>
<dbReference type="AlphaFoldDB" id="A0A5M8RTX9"/>
<protein>
    <submittedName>
        <fullName evidence="7">Circular bacteriocin, circularin A/uberolysin family</fullName>
    </submittedName>
</protein>
<evidence type="ECO:0000256" key="3">
    <source>
        <dbReference type="ARBA" id="ARBA00022529"/>
    </source>
</evidence>
<comment type="caution">
    <text evidence="7">The sequence shown here is derived from an EMBL/GenBank/DDBJ whole genome shotgun (WGS) entry which is preliminary data.</text>
</comment>
<evidence type="ECO:0000256" key="2">
    <source>
        <dbReference type="ARBA" id="ARBA00022525"/>
    </source>
</evidence>
<keyword evidence="3" id="KW-0929">Antimicrobial</keyword>
<dbReference type="Proteomes" id="UP000324326">
    <property type="component" value="Unassembled WGS sequence"/>
</dbReference>
<dbReference type="InterPro" id="IPR009086">
    <property type="entry name" value="Bacteriocin_AS48"/>
</dbReference>
<dbReference type="Gene3D" id="1.20.225.10">
    <property type="entry name" value="Bacteriocin AS-48"/>
    <property type="match status" value="1"/>
</dbReference>
<dbReference type="Pfam" id="PF09221">
    <property type="entry name" value="Bacteriocin_IId"/>
    <property type="match status" value="1"/>
</dbReference>
<dbReference type="GO" id="GO:0005576">
    <property type="term" value="C:extracellular region"/>
    <property type="evidence" value="ECO:0007669"/>
    <property type="project" value="UniProtKB-SubCell"/>
</dbReference>
<keyword evidence="5" id="KW-0078">Bacteriocin</keyword>
<sequence length="114" mass="11791">MKNSNLFKIASVTSVVSLFAIATFLMGSSEGIAGLASIDFSSGHQFALDLSTNLGISRKTAYVAIGVIMTTGDVLTILSLLAVVLGGTGLITAAMVATAKKLAKKYGKKYAAEW</sequence>
<reference evidence="7 8" key="1">
    <citation type="submission" date="2018-08" db="EMBL/GenBank/DDBJ databases">
        <title>Bacillus phenotypic plasticity.</title>
        <authorList>
            <person name="Hurtado E."/>
        </authorList>
    </citation>
    <scope>NUCLEOTIDE SEQUENCE [LARGE SCALE GENOMIC DNA]</scope>
    <source>
        <strain evidence="7 8">427</strain>
    </source>
</reference>
<comment type="subcellular location">
    <subcellularLocation>
        <location evidence="1">Secreted</location>
    </subcellularLocation>
</comment>
<dbReference type="InterPro" id="IPR020038">
    <property type="entry name" value="Circ_bacteriocin"/>
</dbReference>
<gene>
    <name evidence="7" type="ORF">DX927_07495</name>
</gene>
<evidence type="ECO:0000256" key="6">
    <source>
        <dbReference type="SAM" id="Phobius"/>
    </source>
</evidence>